<accession>A0ACD3ASQ7</accession>
<name>A0ACD3ASQ7_9AGAR</name>
<gene>
    <name evidence="1" type="ORF">BDN72DRAFT_888467</name>
</gene>
<dbReference type="EMBL" id="ML208345">
    <property type="protein sequence ID" value="TFK68743.1"/>
    <property type="molecule type" value="Genomic_DNA"/>
</dbReference>
<reference evidence="1 2" key="1">
    <citation type="journal article" date="2019" name="Nat. Ecol. Evol.">
        <title>Megaphylogeny resolves global patterns of mushroom evolution.</title>
        <authorList>
            <person name="Varga T."/>
            <person name="Krizsan K."/>
            <person name="Foldi C."/>
            <person name="Dima B."/>
            <person name="Sanchez-Garcia M."/>
            <person name="Sanchez-Ramirez S."/>
            <person name="Szollosi G.J."/>
            <person name="Szarkandi J.G."/>
            <person name="Papp V."/>
            <person name="Albert L."/>
            <person name="Andreopoulos W."/>
            <person name="Angelini C."/>
            <person name="Antonin V."/>
            <person name="Barry K.W."/>
            <person name="Bougher N.L."/>
            <person name="Buchanan P."/>
            <person name="Buyck B."/>
            <person name="Bense V."/>
            <person name="Catcheside P."/>
            <person name="Chovatia M."/>
            <person name="Cooper J."/>
            <person name="Damon W."/>
            <person name="Desjardin D."/>
            <person name="Finy P."/>
            <person name="Geml J."/>
            <person name="Haridas S."/>
            <person name="Hughes K."/>
            <person name="Justo A."/>
            <person name="Karasinski D."/>
            <person name="Kautmanova I."/>
            <person name="Kiss B."/>
            <person name="Kocsube S."/>
            <person name="Kotiranta H."/>
            <person name="LaButti K.M."/>
            <person name="Lechner B.E."/>
            <person name="Liimatainen K."/>
            <person name="Lipzen A."/>
            <person name="Lukacs Z."/>
            <person name="Mihaltcheva S."/>
            <person name="Morgado L.N."/>
            <person name="Niskanen T."/>
            <person name="Noordeloos M.E."/>
            <person name="Ohm R.A."/>
            <person name="Ortiz-Santana B."/>
            <person name="Ovrebo C."/>
            <person name="Racz N."/>
            <person name="Riley R."/>
            <person name="Savchenko A."/>
            <person name="Shiryaev A."/>
            <person name="Soop K."/>
            <person name="Spirin V."/>
            <person name="Szebenyi C."/>
            <person name="Tomsovsky M."/>
            <person name="Tulloss R.E."/>
            <person name="Uehling J."/>
            <person name="Grigoriev I.V."/>
            <person name="Vagvolgyi C."/>
            <person name="Papp T."/>
            <person name="Martin F.M."/>
            <person name="Miettinen O."/>
            <person name="Hibbett D.S."/>
            <person name="Nagy L.G."/>
        </authorList>
    </citation>
    <scope>NUCLEOTIDE SEQUENCE [LARGE SCALE GENOMIC DNA]</scope>
    <source>
        <strain evidence="1 2">NL-1719</strain>
    </source>
</reference>
<organism evidence="1 2">
    <name type="scientific">Pluteus cervinus</name>
    <dbReference type="NCBI Taxonomy" id="181527"/>
    <lineage>
        <taxon>Eukaryota</taxon>
        <taxon>Fungi</taxon>
        <taxon>Dikarya</taxon>
        <taxon>Basidiomycota</taxon>
        <taxon>Agaricomycotina</taxon>
        <taxon>Agaricomycetes</taxon>
        <taxon>Agaricomycetidae</taxon>
        <taxon>Agaricales</taxon>
        <taxon>Pluteineae</taxon>
        <taxon>Pluteaceae</taxon>
        <taxon>Pluteus</taxon>
    </lineage>
</organism>
<dbReference type="Proteomes" id="UP000308600">
    <property type="component" value="Unassembled WGS sequence"/>
</dbReference>
<keyword evidence="2" id="KW-1185">Reference proteome</keyword>
<protein>
    <submittedName>
        <fullName evidence="1">Uncharacterized protein</fullName>
    </submittedName>
</protein>
<sequence>MATGIAFPSTESRLVQPMPQIRPPHLPFRRISLPTAPSLAHRQSVVSVASFDSLPEEGGSPPNPSSSMVHLSRTAAPTKRSKSKGPPSIVESPRKGQRRRESIRPLDESRSRKRRKIVVEFYETERSYVDGLDLIYSHFLTPIIQSLDTPNPLLDRTALTSVFSNFIDIWNLHRAFLTSLTNLLAPHGIPSSPEEMSIRIDTPSLSPVLLSHFPYLSLYKPFVTSFPSTISALSDLVTLPTATRPNPHYSQAFASFLATHEADPRCAKLKLRDWLLSIVQRCPRYLLLLKDLIQCLDSDDPEHAQLTAVHTLVSKITVSLNTNLHSHAQTLALLALQRSTPNLPFQLISPGRSLLKRGPLLHLEKSSQPRPREFLLFSDCLIWLASEEDERSWNISSWVVGYGSNNNSVEANLHLSTSPSRGRSKSDADDLAIEEEDGPSLSPVRPQSRVMNPSRRVYHHPAPNAVQRRASAGSSDDRFIYKGRVELVDLEVVITAAREPGEERRFEILSPEGSFALYTANEEERDEWSKAIRQAKAQWMMSLNVTNPNSTLTSSASTNHLRRSLQALPFPPNDERIATLRPSKPGKQKSGHSIKERRGKVEHWVPAIWIPDEKTGGCMRCGKSFGWRRRRHHCRLCGRCVCASCSGRTFFISDSAAKDKGPTPARACDACYETVFPLIESPKSEQFLPQKQDLDTLTSLHNIPTHLSMPVLPTSPPPLQPQALMAIDRMSSGQNHKSNGSSSELKDGEETPEGRGPIRFKSTSRPRSYYQILEDFEVHERTKSEQELAGDERDVVTIDEEVEGVDGDEGQEIGFEDEEQFAIPRTPVRRARFDDEHLPSPRREDTARRVKRFSLPAVALQTMSVTAQTQVGELEGGREGGGVGGRSPAGSPLGASKFKRFSLVLGTRGHYHQQHQTQATSLGTGNSSTDLLSEGEPKSPKGVAATKLMELLGRKRT</sequence>
<evidence type="ECO:0000313" key="2">
    <source>
        <dbReference type="Proteomes" id="UP000308600"/>
    </source>
</evidence>
<evidence type="ECO:0000313" key="1">
    <source>
        <dbReference type="EMBL" id="TFK68743.1"/>
    </source>
</evidence>
<proteinExistence type="predicted"/>